<evidence type="ECO:0000256" key="3">
    <source>
        <dbReference type="ARBA" id="ARBA00022989"/>
    </source>
</evidence>
<feature type="domain" description="DUF1232" evidence="7">
    <location>
        <begin position="64"/>
        <end position="98"/>
    </location>
</feature>
<protein>
    <recommendedName>
        <fullName evidence="7">DUF1232 domain-containing protein</fullName>
    </recommendedName>
</protein>
<feature type="transmembrane region" description="Helical" evidence="6">
    <location>
        <begin position="6"/>
        <end position="29"/>
    </location>
</feature>
<keyword evidence="3 6" id="KW-1133">Transmembrane helix</keyword>
<comment type="caution">
    <text evidence="8">The sequence shown here is derived from an EMBL/GenBank/DDBJ whole genome shotgun (WGS) entry which is preliminary data.</text>
</comment>
<sequence length="185" mass="19442">MDTVIGIVIGVGIGLAGTWLLLVVALLVLRPRGHRLGEALRLLPDVLGLVRRLAGDRDLPRGVRVRLWLLGGYLLLPIDLVPDFVPVLGQADDVIVMVAVLRGVVRRAGLAALRRHWRGTDDGFAVLCRVAGSDRERQGVGDAPGQVGVAGDRDVAEPLGDRDPPTAEPGEQGRGQAQGGGGRAG</sequence>
<proteinExistence type="predicted"/>
<evidence type="ECO:0000259" key="7">
    <source>
        <dbReference type="Pfam" id="PF06803"/>
    </source>
</evidence>
<evidence type="ECO:0000256" key="4">
    <source>
        <dbReference type="ARBA" id="ARBA00023136"/>
    </source>
</evidence>
<reference evidence="8 9" key="1">
    <citation type="submission" date="2016-12" db="EMBL/GenBank/DDBJ databases">
        <title>The draft genome sequence of Actinophytocola xinjiangensis.</title>
        <authorList>
            <person name="Wang W."/>
            <person name="Yuan L."/>
        </authorList>
    </citation>
    <scope>NUCLEOTIDE SEQUENCE [LARGE SCALE GENOMIC DNA]</scope>
    <source>
        <strain evidence="8 9">CGMCC 4.4663</strain>
    </source>
</reference>
<gene>
    <name evidence="8" type="ORF">BLA60_24625</name>
</gene>
<name>A0A7Z1AWK0_9PSEU</name>
<keyword evidence="2 6" id="KW-0812">Transmembrane</keyword>
<organism evidence="8 9">
    <name type="scientific">Actinophytocola xinjiangensis</name>
    <dbReference type="NCBI Taxonomy" id="485602"/>
    <lineage>
        <taxon>Bacteria</taxon>
        <taxon>Bacillati</taxon>
        <taxon>Actinomycetota</taxon>
        <taxon>Actinomycetes</taxon>
        <taxon>Pseudonocardiales</taxon>
        <taxon>Pseudonocardiaceae</taxon>
    </lineage>
</organism>
<dbReference type="AlphaFoldDB" id="A0A7Z1AWK0"/>
<keyword evidence="9" id="KW-1185">Reference proteome</keyword>
<evidence type="ECO:0000313" key="9">
    <source>
        <dbReference type="Proteomes" id="UP000185696"/>
    </source>
</evidence>
<dbReference type="EMBL" id="MSIF01000013">
    <property type="protein sequence ID" value="OLF08057.1"/>
    <property type="molecule type" value="Genomic_DNA"/>
</dbReference>
<accession>A0A7Z1AWK0</accession>
<feature type="region of interest" description="Disordered" evidence="5">
    <location>
        <begin position="136"/>
        <end position="185"/>
    </location>
</feature>
<feature type="compositionally biased region" description="Basic and acidic residues" evidence="5">
    <location>
        <begin position="151"/>
        <end position="165"/>
    </location>
</feature>
<evidence type="ECO:0000256" key="6">
    <source>
        <dbReference type="SAM" id="Phobius"/>
    </source>
</evidence>
<evidence type="ECO:0000313" key="8">
    <source>
        <dbReference type="EMBL" id="OLF08057.1"/>
    </source>
</evidence>
<evidence type="ECO:0000256" key="5">
    <source>
        <dbReference type="SAM" id="MobiDB-lite"/>
    </source>
</evidence>
<dbReference type="Pfam" id="PF06803">
    <property type="entry name" value="DUF1232"/>
    <property type="match status" value="1"/>
</dbReference>
<comment type="subcellular location">
    <subcellularLocation>
        <location evidence="1">Endomembrane system</location>
        <topology evidence="1">Multi-pass membrane protein</topology>
    </subcellularLocation>
</comment>
<dbReference type="GO" id="GO:0012505">
    <property type="term" value="C:endomembrane system"/>
    <property type="evidence" value="ECO:0007669"/>
    <property type="project" value="UniProtKB-SubCell"/>
</dbReference>
<keyword evidence="4 6" id="KW-0472">Membrane</keyword>
<feature type="compositionally biased region" description="Gly residues" evidence="5">
    <location>
        <begin position="172"/>
        <end position="185"/>
    </location>
</feature>
<dbReference type="InterPro" id="IPR010652">
    <property type="entry name" value="DUF1232"/>
</dbReference>
<dbReference type="Proteomes" id="UP000185696">
    <property type="component" value="Unassembled WGS sequence"/>
</dbReference>
<evidence type="ECO:0000256" key="2">
    <source>
        <dbReference type="ARBA" id="ARBA00022692"/>
    </source>
</evidence>
<evidence type="ECO:0000256" key="1">
    <source>
        <dbReference type="ARBA" id="ARBA00004127"/>
    </source>
</evidence>